<evidence type="ECO:0000313" key="3">
    <source>
        <dbReference type="Proteomes" id="UP001399917"/>
    </source>
</evidence>
<reference evidence="3" key="1">
    <citation type="journal article" date="2019" name="Int. J. Syst. Evol. Microbiol.">
        <title>The Global Catalogue of Microorganisms (GCM) 10K type strain sequencing project: providing services to taxonomists for standard genome sequencing and annotation.</title>
        <authorList>
            <consortium name="The Broad Institute Genomics Platform"/>
            <consortium name="The Broad Institute Genome Sequencing Center for Infectious Disease"/>
            <person name="Wu L."/>
            <person name="Ma J."/>
        </authorList>
    </citation>
    <scope>NUCLEOTIDE SEQUENCE [LARGE SCALE GENOMIC DNA]</scope>
    <source>
        <strain evidence="3">JCM 17190</strain>
    </source>
</reference>
<evidence type="ECO:0000256" key="1">
    <source>
        <dbReference type="SAM" id="MobiDB-lite"/>
    </source>
</evidence>
<accession>A0ABP7KFP8</accession>
<dbReference type="Proteomes" id="UP001399917">
    <property type="component" value="Unassembled WGS sequence"/>
</dbReference>
<protein>
    <submittedName>
        <fullName evidence="2">Uncharacterized protein</fullName>
    </submittedName>
</protein>
<comment type="caution">
    <text evidence="2">The sequence shown here is derived from an EMBL/GenBank/DDBJ whole genome shotgun (WGS) entry which is preliminary data.</text>
</comment>
<keyword evidence="3" id="KW-1185">Reference proteome</keyword>
<gene>
    <name evidence="2" type="ORF">GCM10022404_25320</name>
</gene>
<dbReference type="EMBL" id="BAABDF010000007">
    <property type="protein sequence ID" value="GAA3874388.1"/>
    <property type="molecule type" value="Genomic_DNA"/>
</dbReference>
<feature type="region of interest" description="Disordered" evidence="1">
    <location>
        <begin position="146"/>
        <end position="178"/>
    </location>
</feature>
<name>A0ABP7KFP8_9RHOB</name>
<proteinExistence type="predicted"/>
<dbReference type="RefSeq" id="WP_344847625.1">
    <property type="nucleotide sequence ID" value="NZ_BAABDF010000007.1"/>
</dbReference>
<evidence type="ECO:0000313" key="2">
    <source>
        <dbReference type="EMBL" id="GAA3874388.1"/>
    </source>
</evidence>
<sequence>MSNKEVAEGAVELISTKEVATFFGSSQTFARELMRRLDIPKRGGGYSRARLLAAMGFAHPYPLDNSEVWKPLLDASAVGKATGQSAKTIGRMFDGTHADKSFTNRFYLGPRKRLVFSFEVKSWQLCLPPLFKRDVSRMHPEFLKSATTDIKNEPARMRTNRTEPGSVAALFQPPKKAE</sequence>
<organism evidence="2 3">
    <name type="scientific">Celeribacter arenosi</name>
    <dbReference type="NCBI Taxonomy" id="792649"/>
    <lineage>
        <taxon>Bacteria</taxon>
        <taxon>Pseudomonadati</taxon>
        <taxon>Pseudomonadota</taxon>
        <taxon>Alphaproteobacteria</taxon>
        <taxon>Rhodobacterales</taxon>
        <taxon>Roseobacteraceae</taxon>
        <taxon>Celeribacter</taxon>
    </lineage>
</organism>